<dbReference type="Proteomes" id="UP000593910">
    <property type="component" value="Chromosome"/>
</dbReference>
<evidence type="ECO:0000313" key="2">
    <source>
        <dbReference type="EMBL" id="QOP40209.1"/>
    </source>
</evidence>
<gene>
    <name evidence="2" type="ORF">FJR03_00015</name>
</gene>
<name>A0A7M3V8X6_9BACT</name>
<dbReference type="RefSeq" id="WP_193113642.1">
    <property type="nucleotide sequence ID" value="NZ_CP041165.1"/>
</dbReference>
<dbReference type="KEGG" id="smax:FJR03_00015"/>
<evidence type="ECO:0000313" key="3">
    <source>
        <dbReference type="Proteomes" id="UP000593910"/>
    </source>
</evidence>
<dbReference type="EMBL" id="CP041165">
    <property type="protein sequence ID" value="QOP40209.1"/>
    <property type="molecule type" value="Genomic_DNA"/>
</dbReference>
<proteinExistence type="predicted"/>
<dbReference type="Pfam" id="PF13084">
    <property type="entry name" value="DUF3943"/>
    <property type="match status" value="1"/>
</dbReference>
<accession>A0A7M3V8X6</accession>
<keyword evidence="3" id="KW-1185">Reference proteome</keyword>
<protein>
    <submittedName>
        <fullName evidence="2">DUF3943 domain-containing protein</fullName>
    </submittedName>
</protein>
<reference evidence="2 3" key="1">
    <citation type="submission" date="2019-06" db="EMBL/GenBank/DDBJ databases">
        <title>Sulfurimonas gotlandica sp. nov., a chemoautotrophic and psychrotolerant epsilonproteobacterium isolated from a pelagic redoxcline, and an emended description of the genus Sulfurimonas.</title>
        <authorList>
            <person name="Wang S."/>
            <person name="Jiang L."/>
            <person name="Shao Z."/>
        </authorList>
    </citation>
    <scope>NUCLEOTIDE SEQUENCE [LARGE SCALE GENOMIC DNA]</scope>
    <source>
        <strain evidence="2 3">B2</strain>
    </source>
</reference>
<organism evidence="2 3">
    <name type="scientific">Sulfurimonas marina</name>
    <dbReference type="NCBI Taxonomy" id="2590551"/>
    <lineage>
        <taxon>Bacteria</taxon>
        <taxon>Pseudomonadati</taxon>
        <taxon>Campylobacterota</taxon>
        <taxon>Epsilonproteobacteria</taxon>
        <taxon>Campylobacterales</taxon>
        <taxon>Sulfurimonadaceae</taxon>
        <taxon>Sulfurimonas</taxon>
    </lineage>
</organism>
<dbReference type="InterPro" id="IPR025079">
    <property type="entry name" value="DUF3943"/>
</dbReference>
<feature type="domain" description="DUF3943" evidence="1">
    <location>
        <begin position="121"/>
        <end position="230"/>
    </location>
</feature>
<evidence type="ECO:0000259" key="1">
    <source>
        <dbReference type="Pfam" id="PF13084"/>
    </source>
</evidence>
<sequence length="286" mass="33073">MTKYLLLTLLLHISLYGSKQIDLNNPNIYKEINLYKNNSLLNPNYQLLNIQTDYDPNNINVNNLLTQPQRDLVEGTFYTQILMIGTVGLLYVMPESVSKWDKNALEEKSLGDRWKDHVKAGPVWDKDDFAINYIGHPVSGAWYYTMARGYGISPEGSFLYSAFLSTVVWEYGYEAFAEIPSWQDLFSTPIIGSLMGEGFYYLEKKIDRNEGKVLNSETLGDISYFLLNPIGNISNGLSNFFDLHTTLRIETYQPRYSMEQQYIYIYQEKPIVTRDQDFGLILTIEF</sequence>
<dbReference type="AlphaFoldDB" id="A0A7M3V8X6"/>